<dbReference type="HOGENOM" id="CLU_1783765_0_0_9"/>
<proteinExistence type="predicted"/>
<gene>
    <name evidence="1" type="ordered locus">Desru_0690</name>
</gene>
<name>F6DTV7_DESRL</name>
<evidence type="ECO:0000313" key="2">
    <source>
        <dbReference type="Proteomes" id="UP000009234"/>
    </source>
</evidence>
<accession>F6DTV7</accession>
<dbReference type="Proteomes" id="UP000009234">
    <property type="component" value="Chromosome"/>
</dbReference>
<dbReference type="STRING" id="696281.Desru_0690"/>
<reference evidence="1 2" key="2">
    <citation type="journal article" date="2012" name="Stand. Genomic Sci.">
        <title>Complete genome sequence of the sulfate-reducing firmicute Desulfotomaculum ruminis type strain (DL(T)).</title>
        <authorList>
            <person name="Spring S."/>
            <person name="Visser M."/>
            <person name="Lu M."/>
            <person name="Copeland A."/>
            <person name="Lapidus A."/>
            <person name="Lucas S."/>
            <person name="Cheng J.F."/>
            <person name="Han C."/>
            <person name="Tapia R."/>
            <person name="Goodwin L.A."/>
            <person name="Pitluck S."/>
            <person name="Ivanova N."/>
            <person name="Land M."/>
            <person name="Hauser L."/>
            <person name="Larimer F."/>
            <person name="Rohde M."/>
            <person name="Goker M."/>
            <person name="Detter J.C."/>
            <person name="Kyrpides N.C."/>
            <person name="Woyke T."/>
            <person name="Schaap P.J."/>
            <person name="Plugge C.M."/>
            <person name="Muyzer G."/>
            <person name="Kuever J."/>
            <person name="Pereira I.A."/>
            <person name="Parshina S.N."/>
            <person name="Bernier-Latmani R."/>
            <person name="Stams A.J."/>
            <person name="Klenk H.P."/>
        </authorList>
    </citation>
    <scope>NUCLEOTIDE SEQUENCE [LARGE SCALE GENOMIC DNA]</scope>
    <source>
        <strain evidence="2">ATCC 23193 / DSM 2154 / NCIB 8452 / DL</strain>
    </source>
</reference>
<reference evidence="2" key="1">
    <citation type="submission" date="2011-05" db="EMBL/GenBank/DDBJ databases">
        <title>Complete sequence of Desulfotomaculum ruminis DSM 2154.</title>
        <authorList>
            <person name="Lucas S."/>
            <person name="Copeland A."/>
            <person name="Lapidus A."/>
            <person name="Cheng J.-F."/>
            <person name="Goodwin L."/>
            <person name="Pitluck S."/>
            <person name="Lu M."/>
            <person name="Detter J.C."/>
            <person name="Han C."/>
            <person name="Tapia R."/>
            <person name="Land M."/>
            <person name="Hauser L."/>
            <person name="Kyrpides N."/>
            <person name="Ivanova N."/>
            <person name="Mikhailova N."/>
            <person name="Pagani I."/>
            <person name="Stams A.J.M."/>
            <person name="Plugge C.M."/>
            <person name="Muyzer G."/>
            <person name="Kuever J."/>
            <person name="Parshina S.N."/>
            <person name="Ivanova A.E."/>
            <person name="Nazina T.N."/>
            <person name="Brambilla E."/>
            <person name="Spring S."/>
            <person name="Klenk H.-P."/>
            <person name="Woyke T."/>
        </authorList>
    </citation>
    <scope>NUCLEOTIDE SEQUENCE [LARGE SCALE GENOMIC DNA]</scope>
    <source>
        <strain evidence="2">ATCC 23193 / DSM 2154 / NCIB 8452 / DL</strain>
    </source>
</reference>
<dbReference type="EMBL" id="CP002780">
    <property type="protein sequence ID" value="AEG58975.1"/>
    <property type="molecule type" value="Genomic_DNA"/>
</dbReference>
<evidence type="ECO:0000313" key="1">
    <source>
        <dbReference type="EMBL" id="AEG58975.1"/>
    </source>
</evidence>
<dbReference type="AlphaFoldDB" id="F6DTV7"/>
<protein>
    <submittedName>
        <fullName evidence="1">Uncharacterized protein</fullName>
    </submittedName>
</protein>
<keyword evidence="2" id="KW-1185">Reference proteome</keyword>
<dbReference type="KEGG" id="dru:Desru_0690"/>
<dbReference type="RefSeq" id="WP_013840749.1">
    <property type="nucleotide sequence ID" value="NC_015589.1"/>
</dbReference>
<dbReference type="OrthoDB" id="9855415at2"/>
<sequence length="145" mass="16732">MNKGPEAVHLSERMEGLLQGHRTVFGSTRQGMSFCTGISRLTEDLKDFESLVITDPKIEWMRDGIDGKRQDFYLALAGLVMYGGRFKAGDKNLSTMMALEYLPIEQLNQIFKEEHRSGKLPVFFYEHWQKYRRQLMPPGKGGDKR</sequence>
<organism evidence="1 2">
    <name type="scientific">Desulforamulus ruminis (strain ATCC 23193 / DSM 2154 / NCIMB 8452 / DL)</name>
    <name type="common">Desulfotomaculum ruminis</name>
    <dbReference type="NCBI Taxonomy" id="696281"/>
    <lineage>
        <taxon>Bacteria</taxon>
        <taxon>Bacillati</taxon>
        <taxon>Bacillota</taxon>
        <taxon>Clostridia</taxon>
        <taxon>Eubacteriales</taxon>
        <taxon>Peptococcaceae</taxon>
        <taxon>Desulforamulus</taxon>
    </lineage>
</organism>